<dbReference type="AlphaFoldDB" id="A0AAV2PXH3"/>
<dbReference type="GO" id="GO:0006044">
    <property type="term" value="P:N-acetylglucosamine metabolic process"/>
    <property type="evidence" value="ECO:0007669"/>
    <property type="project" value="TreeGrafter"/>
</dbReference>
<dbReference type="Gene3D" id="3.40.50.300">
    <property type="entry name" value="P-loop containing nucleotide triphosphate hydrolases"/>
    <property type="match status" value="1"/>
</dbReference>
<reference evidence="2 3" key="1">
    <citation type="submission" date="2024-05" db="EMBL/GenBank/DDBJ databases">
        <authorList>
            <person name="Wallberg A."/>
        </authorList>
    </citation>
    <scope>NUCLEOTIDE SEQUENCE [LARGE SCALE GENOMIC DNA]</scope>
</reference>
<dbReference type="InterPro" id="IPR027417">
    <property type="entry name" value="P-loop_NTPase"/>
</dbReference>
<proteinExistence type="predicted"/>
<dbReference type="InterPro" id="IPR051135">
    <property type="entry name" value="Gal/GlcNAc/GalNAc_ST"/>
</dbReference>
<accession>A0AAV2PXH3</accession>
<dbReference type="SUPFAM" id="SSF52540">
    <property type="entry name" value="P-loop containing nucleoside triphosphate hydrolases"/>
    <property type="match status" value="1"/>
</dbReference>
<comment type="caution">
    <text evidence="2">The sequence shown here is derived from an EMBL/GenBank/DDBJ whole genome shotgun (WGS) entry which is preliminary data.</text>
</comment>
<sequence>MLMDRRLKTLLATVVASIIFIVCADMLFLPSDLMTTISDNQNNAKQIKMKKIHMDNLKYFNQIKIKQAQMNIKSQSPEINKKVKHVLILSSVGRSGSSFLGDILASQGKNVYFYEPVRYIGPERWTNKTTVIQTLKNTFHCKYSNEIFNITKKPYNTFRHPYTLHYKNVSRLDLEHARDLCQQSPLIIIKTIRTRLAWSRELLEDPSLNLHLIHLVRDPRGTLYSMDNYVKWMKEEKDVCGPIKQDLSYKKNMEMIFPNRYLLVRYEDICINPWEKILEVFSFLNRNTDHIARESNQLPRGIVKYLNQHLHPPPFMRRPSASRSPYSTHRDTSSVYQKWRWLMGQGQLSRIESTCRDVLETLHYTLFTTLQNSRNKSISIFS</sequence>
<organism evidence="2 3">
    <name type="scientific">Meganyctiphanes norvegica</name>
    <name type="common">Northern krill</name>
    <name type="synonym">Thysanopoda norvegica</name>
    <dbReference type="NCBI Taxonomy" id="48144"/>
    <lineage>
        <taxon>Eukaryota</taxon>
        <taxon>Metazoa</taxon>
        <taxon>Ecdysozoa</taxon>
        <taxon>Arthropoda</taxon>
        <taxon>Crustacea</taxon>
        <taxon>Multicrustacea</taxon>
        <taxon>Malacostraca</taxon>
        <taxon>Eumalacostraca</taxon>
        <taxon>Eucarida</taxon>
        <taxon>Euphausiacea</taxon>
        <taxon>Euphausiidae</taxon>
        <taxon>Meganyctiphanes</taxon>
    </lineage>
</organism>
<dbReference type="PANTHER" id="PTHR10704">
    <property type="entry name" value="CARBOHYDRATE SULFOTRANSFERASE"/>
    <property type="match status" value="1"/>
</dbReference>
<dbReference type="GO" id="GO:0001517">
    <property type="term" value="F:N-acetylglucosamine 6-O-sulfotransferase activity"/>
    <property type="evidence" value="ECO:0007669"/>
    <property type="project" value="TreeGrafter"/>
</dbReference>
<evidence type="ECO:0000313" key="3">
    <source>
        <dbReference type="Proteomes" id="UP001497623"/>
    </source>
</evidence>
<dbReference type="PANTHER" id="PTHR10704:SF44">
    <property type="entry name" value="LD35051P-RELATED"/>
    <property type="match status" value="1"/>
</dbReference>
<evidence type="ECO:0000259" key="1">
    <source>
        <dbReference type="Pfam" id="PF00685"/>
    </source>
</evidence>
<gene>
    <name evidence="2" type="ORF">MNOR_LOCUS5408</name>
</gene>
<dbReference type="Pfam" id="PF00685">
    <property type="entry name" value="Sulfotransfer_1"/>
    <property type="match status" value="1"/>
</dbReference>
<keyword evidence="3" id="KW-1185">Reference proteome</keyword>
<feature type="domain" description="Sulfotransferase" evidence="1">
    <location>
        <begin position="87"/>
        <end position="289"/>
    </location>
</feature>
<dbReference type="GO" id="GO:0006790">
    <property type="term" value="P:sulfur compound metabolic process"/>
    <property type="evidence" value="ECO:0007669"/>
    <property type="project" value="TreeGrafter"/>
</dbReference>
<protein>
    <recommendedName>
        <fullName evidence="1">Sulfotransferase domain-containing protein</fullName>
    </recommendedName>
</protein>
<dbReference type="Proteomes" id="UP001497623">
    <property type="component" value="Unassembled WGS sequence"/>
</dbReference>
<dbReference type="EMBL" id="CAXKWB010002085">
    <property type="protein sequence ID" value="CAL4066161.1"/>
    <property type="molecule type" value="Genomic_DNA"/>
</dbReference>
<name>A0AAV2PXH3_MEGNR</name>
<evidence type="ECO:0000313" key="2">
    <source>
        <dbReference type="EMBL" id="CAL4066161.1"/>
    </source>
</evidence>
<dbReference type="InterPro" id="IPR000863">
    <property type="entry name" value="Sulfotransferase_dom"/>
</dbReference>